<dbReference type="PANTHER" id="PTHR13748:SF62">
    <property type="entry name" value="COBW DOMAIN-CONTAINING PROTEIN"/>
    <property type="match status" value="1"/>
</dbReference>
<dbReference type="CDD" id="cd03112">
    <property type="entry name" value="CobW-like"/>
    <property type="match status" value="1"/>
</dbReference>
<evidence type="ECO:0000256" key="5">
    <source>
        <dbReference type="ARBA" id="ARBA00045658"/>
    </source>
</evidence>
<protein>
    <submittedName>
        <fullName evidence="8">GTP-binding protein</fullName>
    </submittedName>
</protein>
<dbReference type="InterPro" id="IPR011629">
    <property type="entry name" value="CobW-like_C"/>
</dbReference>
<evidence type="ECO:0000256" key="3">
    <source>
        <dbReference type="ARBA" id="ARBA00023186"/>
    </source>
</evidence>
<comment type="caution">
    <text evidence="8">The sequence shown here is derived from an EMBL/GenBank/DDBJ whole genome shotgun (WGS) entry which is preliminary data.</text>
</comment>
<evidence type="ECO:0000259" key="7">
    <source>
        <dbReference type="SMART" id="SM00833"/>
    </source>
</evidence>
<evidence type="ECO:0000256" key="4">
    <source>
        <dbReference type="ARBA" id="ARBA00034320"/>
    </source>
</evidence>
<feature type="domain" description="CobW C-terminal" evidence="7">
    <location>
        <begin position="226"/>
        <end position="317"/>
    </location>
</feature>
<dbReference type="EMBL" id="JAODYH010000003">
    <property type="protein sequence ID" value="MCT9809962.1"/>
    <property type="molecule type" value="Genomic_DNA"/>
</dbReference>
<dbReference type="InterPro" id="IPR051316">
    <property type="entry name" value="Zinc-reg_GTPase_activator"/>
</dbReference>
<dbReference type="InterPro" id="IPR003495">
    <property type="entry name" value="CobW/HypB/UreG_nucleotide-bd"/>
</dbReference>
<evidence type="ECO:0000256" key="6">
    <source>
        <dbReference type="ARBA" id="ARBA00049117"/>
    </source>
</evidence>
<keyword evidence="9" id="KW-1185">Reference proteome</keyword>
<dbReference type="InterPro" id="IPR036627">
    <property type="entry name" value="CobW-likC_sf"/>
</dbReference>
<dbReference type="SMART" id="SM00833">
    <property type="entry name" value="CobW_C"/>
    <property type="match status" value="1"/>
</dbReference>
<proteinExistence type="inferred from homology"/>
<keyword evidence="3" id="KW-0143">Chaperone</keyword>
<dbReference type="PANTHER" id="PTHR13748">
    <property type="entry name" value="COBW-RELATED"/>
    <property type="match status" value="1"/>
</dbReference>
<dbReference type="SUPFAM" id="SSF52540">
    <property type="entry name" value="P-loop containing nucleoside triphosphate hydrolases"/>
    <property type="match status" value="1"/>
</dbReference>
<dbReference type="InterPro" id="IPR027417">
    <property type="entry name" value="P-loop_NTPase"/>
</dbReference>
<evidence type="ECO:0000313" key="9">
    <source>
        <dbReference type="Proteomes" id="UP001525968"/>
    </source>
</evidence>
<dbReference type="Pfam" id="PF02492">
    <property type="entry name" value="cobW"/>
    <property type="match status" value="1"/>
</dbReference>
<dbReference type="Pfam" id="PF07683">
    <property type="entry name" value="CobW_C"/>
    <property type="match status" value="1"/>
</dbReference>
<sequence length="318" mass="34360">MTAALPPTQLTVIGGFLGAGKTTLLNHLLASGLSERTTLLINDFGSVNIDADAIAWRSGEVIQLTNGCMCCSVGGDFSQALLRVMAQSEPPERIIIEASGVSDPWKIAQVGLTGQRLRLDAVIVLADAAMVREHARDRYVADVVLSQLRAADMLVLNKTDLISPGQGLELRAWLAETAPRAPILDAVNGVVPLDVLLNVPREVGRGRGQSFGQSGTWQVARHETAFARWECMDQGLLDAQRLHALLDTLPAAVLRMKGFVRLSGAPDQWQMLQWAGRRWQLTPAPEHRAASGAQMVAIGIPADFDHQALDQAFARVRA</sequence>
<keyword evidence="2" id="KW-0378">Hydrolase</keyword>
<comment type="similarity">
    <text evidence="4">Belongs to the SIMIBI class G3E GTPase family. ZNG1 subfamily.</text>
</comment>
<accession>A0ABT2PL52</accession>
<keyword evidence="1" id="KW-0547">Nucleotide-binding</keyword>
<evidence type="ECO:0000313" key="8">
    <source>
        <dbReference type="EMBL" id="MCT9809962.1"/>
    </source>
</evidence>
<dbReference type="Gene3D" id="3.30.1220.10">
    <property type="entry name" value="CobW-like, C-terminal domain"/>
    <property type="match status" value="1"/>
</dbReference>
<gene>
    <name evidence="8" type="ORF">N0K08_04905</name>
</gene>
<reference evidence="8 9" key="1">
    <citation type="submission" date="2022-09" db="EMBL/GenBank/DDBJ databases">
        <title>Draft genome of isolate Be4.</title>
        <authorList>
            <person name="Sanchez-Castro I."/>
            <person name="Martinez-Rodriguez P."/>
            <person name="Descostes M."/>
            <person name="Merroun M."/>
        </authorList>
    </citation>
    <scope>NUCLEOTIDE SEQUENCE [LARGE SCALE GENOMIC DNA]</scope>
    <source>
        <strain evidence="8 9">Be4</strain>
    </source>
</reference>
<comment type="function">
    <text evidence="5">Zinc chaperone that directly transfers zinc cofactor to target proteins, thereby activating them. Zinc is transferred from the CXCC motif in the GTPase domain to the zinc binding site in target proteins in a process requiring GTP hydrolysis.</text>
</comment>
<name>A0ABT2PL52_9BURK</name>
<dbReference type="SUPFAM" id="SSF90002">
    <property type="entry name" value="Hypothetical protein YjiA, C-terminal domain"/>
    <property type="match status" value="1"/>
</dbReference>
<dbReference type="RefSeq" id="WP_261498943.1">
    <property type="nucleotide sequence ID" value="NZ_JAODYH010000003.1"/>
</dbReference>
<dbReference type="Gene3D" id="3.40.50.300">
    <property type="entry name" value="P-loop containing nucleotide triphosphate hydrolases"/>
    <property type="match status" value="1"/>
</dbReference>
<comment type="catalytic activity">
    <reaction evidence="6">
        <text>GTP + H2O = GDP + phosphate + H(+)</text>
        <dbReference type="Rhea" id="RHEA:19669"/>
        <dbReference type="ChEBI" id="CHEBI:15377"/>
        <dbReference type="ChEBI" id="CHEBI:15378"/>
        <dbReference type="ChEBI" id="CHEBI:37565"/>
        <dbReference type="ChEBI" id="CHEBI:43474"/>
        <dbReference type="ChEBI" id="CHEBI:58189"/>
    </reaction>
    <physiologicalReaction direction="left-to-right" evidence="6">
        <dbReference type="Rhea" id="RHEA:19670"/>
    </physiologicalReaction>
</comment>
<evidence type="ECO:0000256" key="1">
    <source>
        <dbReference type="ARBA" id="ARBA00022741"/>
    </source>
</evidence>
<dbReference type="Proteomes" id="UP001525968">
    <property type="component" value="Unassembled WGS sequence"/>
</dbReference>
<evidence type="ECO:0000256" key="2">
    <source>
        <dbReference type="ARBA" id="ARBA00022801"/>
    </source>
</evidence>
<organism evidence="8 9">
    <name type="scientific">Acidovorax bellezanensis</name>
    <dbReference type="NCBI Taxonomy" id="2976702"/>
    <lineage>
        <taxon>Bacteria</taxon>
        <taxon>Pseudomonadati</taxon>
        <taxon>Pseudomonadota</taxon>
        <taxon>Betaproteobacteria</taxon>
        <taxon>Burkholderiales</taxon>
        <taxon>Comamonadaceae</taxon>
        <taxon>Acidovorax</taxon>
    </lineage>
</organism>